<protein>
    <submittedName>
        <fullName evidence="1">Uncharacterized protein</fullName>
    </submittedName>
</protein>
<organism evidence="1 2">
    <name type="scientific">Aspergillus tanneri</name>
    <dbReference type="NCBI Taxonomy" id="1220188"/>
    <lineage>
        <taxon>Eukaryota</taxon>
        <taxon>Fungi</taxon>
        <taxon>Dikarya</taxon>
        <taxon>Ascomycota</taxon>
        <taxon>Pezizomycotina</taxon>
        <taxon>Eurotiomycetes</taxon>
        <taxon>Eurotiomycetidae</taxon>
        <taxon>Eurotiales</taxon>
        <taxon>Aspergillaceae</taxon>
        <taxon>Aspergillus</taxon>
        <taxon>Aspergillus subgen. Circumdati</taxon>
    </lineage>
</organism>
<evidence type="ECO:0000313" key="1">
    <source>
        <dbReference type="EMBL" id="THC88353.1"/>
    </source>
</evidence>
<evidence type="ECO:0000313" key="2">
    <source>
        <dbReference type="Proteomes" id="UP000308092"/>
    </source>
</evidence>
<gene>
    <name evidence="1" type="ORF">EYZ11_012199</name>
</gene>
<dbReference type="Proteomes" id="UP000308092">
    <property type="component" value="Unassembled WGS sequence"/>
</dbReference>
<dbReference type="EMBL" id="SOSA01000869">
    <property type="protein sequence ID" value="THC88353.1"/>
    <property type="molecule type" value="Genomic_DNA"/>
</dbReference>
<comment type="caution">
    <text evidence="1">The sequence shown here is derived from an EMBL/GenBank/DDBJ whole genome shotgun (WGS) entry which is preliminary data.</text>
</comment>
<reference evidence="1 2" key="1">
    <citation type="submission" date="2019-03" db="EMBL/GenBank/DDBJ databases">
        <title>The genome sequence of a newly discovered highly antifungal drug resistant Aspergillus species, Aspergillus tanneri NIH 1004.</title>
        <authorList>
            <person name="Mounaud S."/>
            <person name="Singh I."/>
            <person name="Joardar V."/>
            <person name="Pakala S."/>
            <person name="Pakala S."/>
            <person name="Venepally P."/>
            <person name="Hoover J."/>
            <person name="Nierman W."/>
            <person name="Chung J."/>
            <person name="Losada L."/>
        </authorList>
    </citation>
    <scope>NUCLEOTIDE SEQUENCE [LARGE SCALE GENOMIC DNA]</scope>
    <source>
        <strain evidence="1 2">NIH1004</strain>
    </source>
</reference>
<sequence length="93" mass="10806">MVARTYEFCVKIFYDSDTDNNDSTKFSFRDELEPLQKPDLNDTSFLYQVEGLEVMVPSSRLLDVYNFLKTELANIEAKPKEDASNRTNYSECT</sequence>
<accession>A0A4S3J0V7</accession>
<dbReference type="AlphaFoldDB" id="A0A4S3J0V7"/>
<keyword evidence="2" id="KW-1185">Reference proteome</keyword>
<proteinExistence type="predicted"/>
<name>A0A4S3J0V7_9EURO</name>
<dbReference type="VEuPathDB" id="FungiDB:EYZ11_012199"/>